<feature type="compositionally biased region" description="Low complexity" evidence="2">
    <location>
        <begin position="274"/>
        <end position="295"/>
    </location>
</feature>
<dbReference type="PROSITE" id="PS50001">
    <property type="entry name" value="SH2"/>
    <property type="match status" value="1"/>
</dbReference>
<comment type="caution">
    <text evidence="4">The sequence shown here is derived from an EMBL/GenBank/DDBJ whole genome shotgun (WGS) entry which is preliminary data.</text>
</comment>
<dbReference type="Gene3D" id="3.30.505.10">
    <property type="entry name" value="SH2 domain"/>
    <property type="match status" value="1"/>
</dbReference>
<evidence type="ECO:0000313" key="4">
    <source>
        <dbReference type="EMBL" id="KAB0805020.1"/>
    </source>
</evidence>
<keyword evidence="1" id="KW-0727">SH2 domain</keyword>
<dbReference type="SUPFAM" id="SSF55550">
    <property type="entry name" value="SH2 domain"/>
    <property type="match status" value="1"/>
</dbReference>
<dbReference type="InterPro" id="IPR036860">
    <property type="entry name" value="SH2_dom_sf"/>
</dbReference>
<organism evidence="4 5">
    <name type="scientific">Photinus pyralis</name>
    <name type="common">Common eastern firefly</name>
    <name type="synonym">Lampyris pyralis</name>
    <dbReference type="NCBI Taxonomy" id="7054"/>
    <lineage>
        <taxon>Eukaryota</taxon>
        <taxon>Metazoa</taxon>
        <taxon>Ecdysozoa</taxon>
        <taxon>Arthropoda</taxon>
        <taxon>Hexapoda</taxon>
        <taxon>Insecta</taxon>
        <taxon>Pterygota</taxon>
        <taxon>Neoptera</taxon>
        <taxon>Endopterygota</taxon>
        <taxon>Coleoptera</taxon>
        <taxon>Polyphaga</taxon>
        <taxon>Elateriformia</taxon>
        <taxon>Elateroidea</taxon>
        <taxon>Lampyridae</taxon>
        <taxon>Lampyrinae</taxon>
        <taxon>Photinus</taxon>
    </lineage>
</organism>
<sequence>MMVTSGVVWCLKNDRWIPLQLSSVRLHGVVTQAHWAAVSKFLQEVANKQFILQENGFTELTEQQKEVLLKQVPKNDASEVKEKQWQELVAKDSSSVNDEKLDSSKCDNVDKEICSKFVGNNFLEKTDVQNSEAKTDRKNSLQSDEIVLRLLRKYSKYSRGALADNILTAIDDLPEETPRVRKRGVTHKEERLYENCNECVRSSDEETLENQRNEHVLRWLKEQSKWNAIDANRKFSLPCPDNRTLENELIRDRRTSCVIKTHSRKSSLSSVIESKQSTSSPTTSRKSSVSSPSTSDSRKLSENVRKNSVTSNSSCSESEEGSVTSGHWQKILMKNFGPKKLEEKIRKQRRVWARNTRKLSVPDVSLQLWYFRKIKRIEAEKKLLLPENDHGAFLIRDSENELL</sequence>
<feature type="region of interest" description="Disordered" evidence="2">
    <location>
        <begin position="268"/>
        <end position="322"/>
    </location>
</feature>
<dbReference type="EMBL" id="VVIM01000001">
    <property type="protein sequence ID" value="KAB0805020.1"/>
    <property type="molecule type" value="Genomic_DNA"/>
</dbReference>
<name>A0A5N4B6M8_PHOPY</name>
<gene>
    <name evidence="4" type="ORF">PPYR_01990</name>
</gene>
<dbReference type="InParanoid" id="A0A5N4B6M8"/>
<dbReference type="Proteomes" id="UP000327044">
    <property type="component" value="Unassembled WGS sequence"/>
</dbReference>
<evidence type="ECO:0000313" key="5">
    <source>
        <dbReference type="Proteomes" id="UP000327044"/>
    </source>
</evidence>
<dbReference type="InterPro" id="IPR000980">
    <property type="entry name" value="SH2"/>
</dbReference>
<feature type="domain" description="SH2" evidence="3">
    <location>
        <begin position="369"/>
        <end position="403"/>
    </location>
</feature>
<protein>
    <recommendedName>
        <fullName evidence="3">SH2 domain-containing protein</fullName>
    </recommendedName>
</protein>
<feature type="compositionally biased region" description="Basic and acidic residues" evidence="2">
    <location>
        <begin position="296"/>
        <end position="305"/>
    </location>
</feature>
<proteinExistence type="predicted"/>
<feature type="compositionally biased region" description="Low complexity" evidence="2">
    <location>
        <begin position="307"/>
        <end position="322"/>
    </location>
</feature>
<dbReference type="Pfam" id="PF00017">
    <property type="entry name" value="SH2"/>
    <property type="match status" value="1"/>
</dbReference>
<reference evidence="4 5" key="1">
    <citation type="journal article" date="2018" name="Elife">
        <title>Firefly genomes illuminate parallel origins of bioluminescence in beetles.</title>
        <authorList>
            <person name="Fallon T.R."/>
            <person name="Lower S.E."/>
            <person name="Chang C.H."/>
            <person name="Bessho-Uehara M."/>
            <person name="Martin G.J."/>
            <person name="Bewick A.J."/>
            <person name="Behringer M."/>
            <person name="Debat H.J."/>
            <person name="Wong I."/>
            <person name="Day J.C."/>
            <person name="Suvorov A."/>
            <person name="Silva C.J."/>
            <person name="Stanger-Hall K.F."/>
            <person name="Hall D.W."/>
            <person name="Schmitz R.J."/>
            <person name="Nelson D.R."/>
            <person name="Lewis S.M."/>
            <person name="Shigenobu S."/>
            <person name="Bybee S.M."/>
            <person name="Larracuente A.M."/>
            <person name="Oba Y."/>
            <person name="Weng J.K."/>
        </authorList>
    </citation>
    <scope>NUCLEOTIDE SEQUENCE [LARGE SCALE GENOMIC DNA]</scope>
    <source>
        <strain evidence="4">1611_PpyrPB1</strain>
        <tissue evidence="4">Whole body</tissue>
    </source>
</reference>
<keyword evidence="5" id="KW-1185">Reference proteome</keyword>
<accession>A0A5N4B6M8</accession>
<evidence type="ECO:0000256" key="2">
    <source>
        <dbReference type="SAM" id="MobiDB-lite"/>
    </source>
</evidence>
<evidence type="ECO:0000256" key="1">
    <source>
        <dbReference type="PROSITE-ProRule" id="PRU00191"/>
    </source>
</evidence>
<dbReference type="AlphaFoldDB" id="A0A5N4B6M8"/>
<evidence type="ECO:0000259" key="3">
    <source>
        <dbReference type="PROSITE" id="PS50001"/>
    </source>
</evidence>